<feature type="compositionally biased region" description="Polar residues" evidence="1">
    <location>
        <begin position="695"/>
        <end position="706"/>
    </location>
</feature>
<feature type="compositionally biased region" description="Low complexity" evidence="1">
    <location>
        <begin position="592"/>
        <end position="603"/>
    </location>
</feature>
<feature type="compositionally biased region" description="Polar residues" evidence="1">
    <location>
        <begin position="637"/>
        <end position="663"/>
    </location>
</feature>
<dbReference type="PANTHER" id="PTHR39639">
    <property type="entry name" value="CHROMOSOME 16, WHOLE GENOME SHOTGUN SEQUENCE"/>
    <property type="match status" value="1"/>
</dbReference>
<feature type="compositionally biased region" description="Polar residues" evidence="1">
    <location>
        <begin position="9"/>
        <end position="26"/>
    </location>
</feature>
<dbReference type="EMBL" id="MU006220">
    <property type="protein sequence ID" value="KAF2830198.1"/>
    <property type="molecule type" value="Genomic_DNA"/>
</dbReference>
<sequence length="825" mass="89803">MPGCAMDHSQASAITTKRSTAASRGTLQPFIKDENENTLGDNDYDEDTYRPRPQLPKPFVVMRSLAHLIRDLDTGLIDVDPEYQREVVWTADRMTGLINSLMENFYIPPIILNKKALSKQSPDMPSTIHVCVDGKQRLSSVRAFVKGMIPCLDHRGEKWFFCETPISRRKKVLSEDAQKKFLAKEFVSFEFKDLSQEQEEDLFARVQMGVQLSLAEKMRASTGPWQELARLFVEDFPIVYSLMKDRARAKDFQLTLSCFSQIVEVMHPTAADGIPILKTGHTSLPKLLNNKGAVDDGIKSHLASVWSTFKDLVEQDSNTFTNANKYLRGVQTFAPVEMVGVTVLISMYAETRNQQLLLGDIRGMREAIREHFVDIRTNNSLWKFIWEYLEDLETTRGAVDGSTVTRGIVQPAKPSASDTDSAARSPTSPAPKVGAKRARPTAKTKPSSILPPQLPFTIKKEEGTPKSTEGPSQPKRRRTDPSPLSPPASDVERATSGTFSTALSLNQFISPPPRLSEFVAAQPQYPPRSTHAMATSVASPRSSVPPQPLPTATAVHTNAATVPRQMKSPVSKRPCNSPHASVQTVPLPAGLSSRTPSSAPPISAAALQSHGLGQIISPSRHALMASSVSVAPMQQLPPANNLSNSGSDGTASTMPSVHASSQGRRNHGSPALRAGLGAFAPRYTEQQWAGEVRSASPQSMPTSTAPPSKPQPVRKPVKARQRPTPAQYDGAIDLTSDDEHDLPKNVEQERLDLLSAFKAKALAAKQAQTQSAPTITTTAAAQELTLGAPRGSALKPRNAAQNITVRENNPYARYKRAGHPGPSGA</sequence>
<feature type="domain" description="GmrSD restriction endonucleases N-terminal" evidence="2">
    <location>
        <begin position="69"/>
        <end position="202"/>
    </location>
</feature>
<evidence type="ECO:0000256" key="1">
    <source>
        <dbReference type="SAM" id="MobiDB-lite"/>
    </source>
</evidence>
<dbReference type="AlphaFoldDB" id="A0A6A7ABT9"/>
<proteinExistence type="predicted"/>
<evidence type="ECO:0000259" key="2">
    <source>
        <dbReference type="Pfam" id="PF03235"/>
    </source>
</evidence>
<gene>
    <name evidence="3" type="ORF">CC86DRAFT_453654</name>
</gene>
<dbReference type="InterPro" id="IPR004919">
    <property type="entry name" value="GmrSD_N"/>
</dbReference>
<keyword evidence="4" id="KW-1185">Reference proteome</keyword>
<feature type="compositionally biased region" description="Polar residues" evidence="1">
    <location>
        <begin position="532"/>
        <end position="542"/>
    </location>
</feature>
<feature type="region of interest" description="Disordered" evidence="1">
    <location>
        <begin position="688"/>
        <end position="739"/>
    </location>
</feature>
<evidence type="ECO:0000313" key="4">
    <source>
        <dbReference type="Proteomes" id="UP000799424"/>
    </source>
</evidence>
<organism evidence="3 4">
    <name type="scientific">Ophiobolus disseminans</name>
    <dbReference type="NCBI Taxonomy" id="1469910"/>
    <lineage>
        <taxon>Eukaryota</taxon>
        <taxon>Fungi</taxon>
        <taxon>Dikarya</taxon>
        <taxon>Ascomycota</taxon>
        <taxon>Pezizomycotina</taxon>
        <taxon>Dothideomycetes</taxon>
        <taxon>Pleosporomycetidae</taxon>
        <taxon>Pleosporales</taxon>
        <taxon>Pleosporineae</taxon>
        <taxon>Phaeosphaeriaceae</taxon>
        <taxon>Ophiobolus</taxon>
    </lineage>
</organism>
<feature type="region of interest" description="Disordered" evidence="1">
    <location>
        <begin position="524"/>
        <end position="603"/>
    </location>
</feature>
<evidence type="ECO:0000313" key="3">
    <source>
        <dbReference type="EMBL" id="KAF2830198.1"/>
    </source>
</evidence>
<dbReference type="Proteomes" id="UP000799424">
    <property type="component" value="Unassembled WGS sequence"/>
</dbReference>
<dbReference type="PANTHER" id="PTHR39639:SF1">
    <property type="entry name" value="DUF262 DOMAIN-CONTAINING PROTEIN"/>
    <property type="match status" value="1"/>
</dbReference>
<feature type="compositionally biased region" description="Polar residues" evidence="1">
    <location>
        <begin position="416"/>
        <end position="427"/>
    </location>
</feature>
<feature type="region of interest" description="Disordered" evidence="1">
    <location>
        <begin position="1"/>
        <end position="52"/>
    </location>
</feature>
<protein>
    <recommendedName>
        <fullName evidence="2">GmrSD restriction endonucleases N-terminal domain-containing protein</fullName>
    </recommendedName>
</protein>
<dbReference type="OrthoDB" id="5419821at2759"/>
<accession>A0A6A7ABT9</accession>
<feature type="region of interest" description="Disordered" evidence="1">
    <location>
        <begin position="634"/>
        <end position="673"/>
    </location>
</feature>
<name>A0A6A7ABT9_9PLEO</name>
<dbReference type="Pfam" id="PF03235">
    <property type="entry name" value="GmrSD_N"/>
    <property type="match status" value="1"/>
</dbReference>
<feature type="compositionally biased region" description="Low complexity" evidence="1">
    <location>
        <begin position="551"/>
        <end position="562"/>
    </location>
</feature>
<feature type="region of interest" description="Disordered" evidence="1">
    <location>
        <begin position="405"/>
        <end position="496"/>
    </location>
</feature>
<reference evidence="3" key="1">
    <citation type="journal article" date="2020" name="Stud. Mycol.">
        <title>101 Dothideomycetes genomes: a test case for predicting lifestyles and emergence of pathogens.</title>
        <authorList>
            <person name="Haridas S."/>
            <person name="Albert R."/>
            <person name="Binder M."/>
            <person name="Bloem J."/>
            <person name="Labutti K."/>
            <person name="Salamov A."/>
            <person name="Andreopoulos B."/>
            <person name="Baker S."/>
            <person name="Barry K."/>
            <person name="Bills G."/>
            <person name="Bluhm B."/>
            <person name="Cannon C."/>
            <person name="Castanera R."/>
            <person name="Culley D."/>
            <person name="Daum C."/>
            <person name="Ezra D."/>
            <person name="Gonzalez J."/>
            <person name="Henrissat B."/>
            <person name="Kuo A."/>
            <person name="Liang C."/>
            <person name="Lipzen A."/>
            <person name="Lutzoni F."/>
            <person name="Magnuson J."/>
            <person name="Mondo S."/>
            <person name="Nolan M."/>
            <person name="Ohm R."/>
            <person name="Pangilinan J."/>
            <person name="Park H.-J."/>
            <person name="Ramirez L."/>
            <person name="Alfaro M."/>
            <person name="Sun H."/>
            <person name="Tritt A."/>
            <person name="Yoshinaga Y."/>
            <person name="Zwiers L.-H."/>
            <person name="Turgeon B."/>
            <person name="Goodwin S."/>
            <person name="Spatafora J."/>
            <person name="Crous P."/>
            <person name="Grigoriev I."/>
        </authorList>
    </citation>
    <scope>NUCLEOTIDE SEQUENCE</scope>
    <source>
        <strain evidence="3">CBS 113818</strain>
    </source>
</reference>